<dbReference type="InterPro" id="IPR040053">
    <property type="entry name" value="JOSD1/2"/>
</dbReference>
<feature type="active site" evidence="6">
    <location>
        <position position="12"/>
    </location>
</feature>
<keyword evidence="5 6" id="KW-0378">Hydrolase</keyword>
<dbReference type="EMBL" id="BQMJ01000053">
    <property type="protein sequence ID" value="GJQ14306.1"/>
    <property type="molecule type" value="Genomic_DNA"/>
</dbReference>
<keyword evidence="4" id="KW-0833">Ubl conjugation pathway</keyword>
<evidence type="ECO:0000256" key="4">
    <source>
        <dbReference type="ARBA" id="ARBA00022786"/>
    </source>
</evidence>
<dbReference type="SMART" id="SM01246">
    <property type="entry name" value="Josephin"/>
    <property type="match status" value="1"/>
</dbReference>
<dbReference type="Proteomes" id="UP001061958">
    <property type="component" value="Unassembled WGS sequence"/>
</dbReference>
<dbReference type="Gene3D" id="3.90.70.40">
    <property type="match status" value="1"/>
</dbReference>
<keyword evidence="3" id="KW-0645">Protease</keyword>
<dbReference type="EMBL" id="BQMJ01000065">
    <property type="protein sequence ID" value="GJQ15138.1"/>
    <property type="molecule type" value="Genomic_DNA"/>
</dbReference>
<protein>
    <recommendedName>
        <fullName evidence="2">ubiquitinyl hydrolase 1</fullName>
        <ecNumber evidence="2">3.4.19.12</ecNumber>
    </recommendedName>
</protein>
<comment type="catalytic activity">
    <reaction evidence="1">
        <text>Thiol-dependent hydrolysis of ester, thioester, amide, peptide and isopeptide bonds formed by the C-terminal Gly of ubiquitin (a 76-residue protein attached to proteins as an intracellular targeting signal).</text>
        <dbReference type="EC" id="3.4.19.12"/>
    </reaction>
</comment>
<feature type="domain" description="Josephin" evidence="7">
    <location>
        <begin position="1"/>
        <end position="176"/>
    </location>
</feature>
<dbReference type="AlphaFoldDB" id="A0A9C7USR5"/>
<evidence type="ECO:0000313" key="10">
    <source>
        <dbReference type="Proteomes" id="UP001061958"/>
    </source>
</evidence>
<evidence type="ECO:0000256" key="5">
    <source>
        <dbReference type="ARBA" id="ARBA00022801"/>
    </source>
</evidence>
<evidence type="ECO:0000313" key="8">
    <source>
        <dbReference type="EMBL" id="GJQ14306.1"/>
    </source>
</evidence>
<evidence type="ECO:0000256" key="6">
    <source>
        <dbReference type="PROSITE-ProRule" id="PRU00331"/>
    </source>
</evidence>
<feature type="active site" evidence="6">
    <location>
        <position position="129"/>
    </location>
</feature>
<dbReference type="GO" id="GO:0016579">
    <property type="term" value="P:protein deubiquitination"/>
    <property type="evidence" value="ECO:0007669"/>
    <property type="project" value="InterPro"/>
</dbReference>
<evidence type="ECO:0000256" key="3">
    <source>
        <dbReference type="ARBA" id="ARBA00022670"/>
    </source>
</evidence>
<dbReference type="Pfam" id="PF02099">
    <property type="entry name" value="Josephin"/>
    <property type="match status" value="1"/>
</dbReference>
<evidence type="ECO:0000256" key="1">
    <source>
        <dbReference type="ARBA" id="ARBA00000707"/>
    </source>
</evidence>
<feature type="active site" evidence="6">
    <location>
        <position position="114"/>
    </location>
</feature>
<keyword evidence="10" id="KW-1185">Reference proteome</keyword>
<accession>A0A9C7USR5</accession>
<dbReference type="PROSITE" id="PS50957">
    <property type="entry name" value="JOSEPHIN"/>
    <property type="match status" value="1"/>
</dbReference>
<gene>
    <name evidence="8" type="ORF">GpartN1_g6097.t1</name>
    <name evidence="9" type="ORF">GpartN1_g6929.t1</name>
</gene>
<proteinExistence type="predicted"/>
<sequence>MVYHETQKFQYCAIHAVNALLGYAAFTVQDFEQVAKQLGKETGYVGQPYRSLLGLGDYDVNVIGRILQCKGLEIEWQDKRVTPQLERFHEPHIVGLLINVYIRRWWRFWGSSRHWSTIKLIQDKYYWLDSFNQSPIVWTEPCCVEHYLQQLLLQDGELLWIKQIEQDRSLHSCNRWV</sequence>
<reference evidence="8" key="1">
    <citation type="journal article" date="2022" name="Proc. Natl. Acad. Sci. U.S.A.">
        <title>Life cycle and functional genomics of the unicellular red alga Galdieria for elucidating algal and plant evolution and industrial use.</title>
        <authorList>
            <person name="Hirooka S."/>
            <person name="Itabashi T."/>
            <person name="Ichinose T.M."/>
            <person name="Onuma R."/>
            <person name="Fujiwara T."/>
            <person name="Yamashita S."/>
            <person name="Jong L.W."/>
            <person name="Tomita R."/>
            <person name="Iwane A.H."/>
            <person name="Miyagishima S.Y."/>
        </authorList>
    </citation>
    <scope>NUCLEOTIDE SEQUENCE</scope>
    <source>
        <strain evidence="8">NBRC 102759</strain>
    </source>
</reference>
<name>A0A9C7USR5_9RHOD</name>
<reference evidence="8" key="2">
    <citation type="submission" date="2022-01" db="EMBL/GenBank/DDBJ databases">
        <authorList>
            <person name="Hirooka S."/>
            <person name="Miyagishima S.Y."/>
        </authorList>
    </citation>
    <scope>NUCLEOTIDE SEQUENCE</scope>
    <source>
        <strain evidence="8">NBRC 102759</strain>
    </source>
</reference>
<dbReference type="PANTHER" id="PTHR13291">
    <property type="entry name" value="JOSEPHIN 1, 2"/>
    <property type="match status" value="1"/>
</dbReference>
<dbReference type="InterPro" id="IPR006155">
    <property type="entry name" value="Josephin"/>
</dbReference>
<organism evidence="8 10">
    <name type="scientific">Galdieria partita</name>
    <dbReference type="NCBI Taxonomy" id="83374"/>
    <lineage>
        <taxon>Eukaryota</taxon>
        <taxon>Rhodophyta</taxon>
        <taxon>Bangiophyceae</taxon>
        <taxon>Galdieriales</taxon>
        <taxon>Galdieriaceae</taxon>
        <taxon>Galdieria</taxon>
    </lineage>
</organism>
<dbReference type="GO" id="GO:0004843">
    <property type="term" value="F:cysteine-type deubiquitinase activity"/>
    <property type="evidence" value="ECO:0007669"/>
    <property type="project" value="UniProtKB-EC"/>
</dbReference>
<dbReference type="PANTHER" id="PTHR13291:SF0">
    <property type="entry name" value="JOSEPHIN-LIKE PROTEIN"/>
    <property type="match status" value="1"/>
</dbReference>
<comment type="caution">
    <text evidence="8">The sequence shown here is derived from an EMBL/GenBank/DDBJ whole genome shotgun (WGS) entry which is preliminary data.</text>
</comment>
<dbReference type="GO" id="GO:0006508">
    <property type="term" value="P:proteolysis"/>
    <property type="evidence" value="ECO:0007669"/>
    <property type="project" value="UniProtKB-KW"/>
</dbReference>
<evidence type="ECO:0000256" key="2">
    <source>
        <dbReference type="ARBA" id="ARBA00012759"/>
    </source>
</evidence>
<evidence type="ECO:0000259" key="7">
    <source>
        <dbReference type="PROSITE" id="PS50957"/>
    </source>
</evidence>
<dbReference type="EC" id="3.4.19.12" evidence="2"/>
<dbReference type="OrthoDB" id="422700at2759"/>
<evidence type="ECO:0000313" key="9">
    <source>
        <dbReference type="EMBL" id="GJQ15138.1"/>
    </source>
</evidence>